<gene>
    <name evidence="2" type="ORF">FHS34_002151</name>
</gene>
<feature type="region of interest" description="Disordered" evidence="1">
    <location>
        <begin position="128"/>
        <end position="157"/>
    </location>
</feature>
<feature type="region of interest" description="Disordered" evidence="1">
    <location>
        <begin position="1"/>
        <end position="56"/>
    </location>
</feature>
<proteinExistence type="predicted"/>
<reference evidence="2 3" key="1">
    <citation type="submission" date="2020-08" db="EMBL/GenBank/DDBJ databases">
        <title>Genomic Encyclopedia of Type Strains, Phase III (KMG-III): the genomes of soil and plant-associated and newly described type strains.</title>
        <authorList>
            <person name="Whitman W."/>
        </authorList>
    </citation>
    <scope>NUCLEOTIDE SEQUENCE [LARGE SCALE GENOMIC DNA]</scope>
    <source>
        <strain evidence="2 3">CECT 3313</strain>
    </source>
</reference>
<evidence type="ECO:0000313" key="2">
    <source>
        <dbReference type="EMBL" id="MBB5926695.1"/>
    </source>
</evidence>
<dbReference type="EMBL" id="JACHJK010000003">
    <property type="protein sequence ID" value="MBB5926695.1"/>
    <property type="molecule type" value="Genomic_DNA"/>
</dbReference>
<protein>
    <submittedName>
        <fullName evidence="2">ABC-type multidrug transport system fused ATPase/permease subunit</fullName>
    </submittedName>
</protein>
<dbReference type="Proteomes" id="UP000585836">
    <property type="component" value="Unassembled WGS sequence"/>
</dbReference>
<keyword evidence="3" id="KW-1185">Reference proteome</keyword>
<sequence>MRSSDWSKGSGACAPARSAGEGRCRDARGHGRRRRATAAGAGRQADEGSRDVHHGRLADLDRLALVSTMLGRELGEVRREGLTKFTGDHHTAGAEPVLAARDLTAPHKLHGISVSIRPGEVVGLGGLLGSGRTSSTRSPVCSRDWPAHSTPPGWPPG</sequence>
<comment type="caution">
    <text evidence="2">The sequence shown here is derived from an EMBL/GenBank/DDBJ whole genome shotgun (WGS) entry which is preliminary data.</text>
</comment>
<evidence type="ECO:0000256" key="1">
    <source>
        <dbReference type="SAM" id="MobiDB-lite"/>
    </source>
</evidence>
<feature type="compositionally biased region" description="Basic and acidic residues" evidence="1">
    <location>
        <begin position="44"/>
        <end position="56"/>
    </location>
</feature>
<organism evidence="2 3">
    <name type="scientific">Streptomyces echinatus</name>
    <dbReference type="NCBI Taxonomy" id="67293"/>
    <lineage>
        <taxon>Bacteria</taxon>
        <taxon>Bacillati</taxon>
        <taxon>Actinomycetota</taxon>
        <taxon>Actinomycetes</taxon>
        <taxon>Kitasatosporales</taxon>
        <taxon>Streptomycetaceae</taxon>
        <taxon>Streptomyces</taxon>
    </lineage>
</organism>
<name>A0A7W9PRL9_9ACTN</name>
<accession>A0A7W9PRL9</accession>
<feature type="compositionally biased region" description="Basic and acidic residues" evidence="1">
    <location>
        <begin position="20"/>
        <end position="29"/>
    </location>
</feature>
<dbReference type="AlphaFoldDB" id="A0A7W9PRL9"/>
<evidence type="ECO:0000313" key="3">
    <source>
        <dbReference type="Proteomes" id="UP000585836"/>
    </source>
</evidence>